<organism evidence="1 2">
    <name type="scientific">Bythopirellula polymerisocia</name>
    <dbReference type="NCBI Taxonomy" id="2528003"/>
    <lineage>
        <taxon>Bacteria</taxon>
        <taxon>Pseudomonadati</taxon>
        <taxon>Planctomycetota</taxon>
        <taxon>Planctomycetia</taxon>
        <taxon>Pirellulales</taxon>
        <taxon>Lacipirellulaceae</taxon>
        <taxon>Bythopirellula</taxon>
    </lineage>
</organism>
<evidence type="ECO:0000313" key="1">
    <source>
        <dbReference type="EMBL" id="TWU24501.1"/>
    </source>
</evidence>
<protein>
    <submittedName>
        <fullName evidence="1">Uncharacterized protein</fullName>
    </submittedName>
</protein>
<reference evidence="1 2" key="1">
    <citation type="submission" date="2019-02" db="EMBL/GenBank/DDBJ databases">
        <title>Deep-cultivation of Planctomycetes and their phenomic and genomic characterization uncovers novel biology.</title>
        <authorList>
            <person name="Wiegand S."/>
            <person name="Jogler M."/>
            <person name="Boedeker C."/>
            <person name="Pinto D."/>
            <person name="Vollmers J."/>
            <person name="Rivas-Marin E."/>
            <person name="Kohn T."/>
            <person name="Peeters S.H."/>
            <person name="Heuer A."/>
            <person name="Rast P."/>
            <person name="Oberbeckmann S."/>
            <person name="Bunk B."/>
            <person name="Jeske O."/>
            <person name="Meyerdierks A."/>
            <person name="Storesund J.E."/>
            <person name="Kallscheuer N."/>
            <person name="Luecker S."/>
            <person name="Lage O.M."/>
            <person name="Pohl T."/>
            <person name="Merkel B.J."/>
            <person name="Hornburger P."/>
            <person name="Mueller R.-W."/>
            <person name="Bruemmer F."/>
            <person name="Labrenz M."/>
            <person name="Spormann A.M."/>
            <person name="Op Den Camp H."/>
            <person name="Overmann J."/>
            <person name="Amann R."/>
            <person name="Jetten M.S.M."/>
            <person name="Mascher T."/>
            <person name="Medema M.H."/>
            <person name="Devos D.P."/>
            <person name="Kaster A.-K."/>
            <person name="Ovreas L."/>
            <person name="Rohde M."/>
            <person name="Galperin M.Y."/>
            <person name="Jogler C."/>
        </authorList>
    </citation>
    <scope>NUCLEOTIDE SEQUENCE [LARGE SCALE GENOMIC DNA]</scope>
    <source>
        <strain evidence="1 2">Pla144</strain>
    </source>
</reference>
<sequence>MRYSFLVAALSIATLLTCPSIEKVGAQPNSAMGANFWLAEADSSDEQITSNSANFVSVQDDSSSIAQRGFAQPASCDVCCDLGGSGCCDTCCDTCCDPCCCCPPWWAHRNSVFGEYLYLQPADADVTHAQQQNGIGGAGTVPFGQIGVASLDYEPGFRAGGSLCLSNCSSLFGSYTYFESSEYDTLLPPVIPGGGGAVGSFVHHPGASITASVGPMNSAYDIDFQLAEFGIRRVWRSGASQVINWSVGGRYGHLEQDFLQSGVFSGGSAGQIDTRTEIDFDGGGLIFGLDGERRCGCSGLSLYGKINVSPMTGRFHADYSMQNVSTEVLLALADWQDDRITTLLDYEAGLAFTCGNCDCFRISAGYTVYQWFNAVTTDSFINGVKADNYEDISGPLSFSGLVTRAEFRW</sequence>
<keyword evidence="2" id="KW-1185">Reference proteome</keyword>
<proteinExistence type="predicted"/>
<gene>
    <name evidence="1" type="ORF">Pla144_33850</name>
</gene>
<dbReference type="AlphaFoldDB" id="A0A5C6CME9"/>
<dbReference type="OrthoDB" id="271806at2"/>
<accession>A0A5C6CME9</accession>
<dbReference type="Pfam" id="PF05150">
    <property type="entry name" value="Legionella_OMP"/>
    <property type="match status" value="1"/>
</dbReference>
<dbReference type="InterPro" id="IPR007825">
    <property type="entry name" value="Major_OMP_Legionella"/>
</dbReference>
<dbReference type="EMBL" id="SJPS01000005">
    <property type="protein sequence ID" value="TWU24501.1"/>
    <property type="molecule type" value="Genomic_DNA"/>
</dbReference>
<name>A0A5C6CME9_9BACT</name>
<dbReference type="Proteomes" id="UP000318437">
    <property type="component" value="Unassembled WGS sequence"/>
</dbReference>
<dbReference type="RefSeq" id="WP_146451747.1">
    <property type="nucleotide sequence ID" value="NZ_SJPS01000005.1"/>
</dbReference>
<comment type="caution">
    <text evidence="1">The sequence shown here is derived from an EMBL/GenBank/DDBJ whole genome shotgun (WGS) entry which is preliminary data.</text>
</comment>
<evidence type="ECO:0000313" key="2">
    <source>
        <dbReference type="Proteomes" id="UP000318437"/>
    </source>
</evidence>